<name>A0A167KE22_PHYB8</name>
<dbReference type="InParanoid" id="A0A167KE22"/>
<evidence type="ECO:0000313" key="2">
    <source>
        <dbReference type="Proteomes" id="UP000077315"/>
    </source>
</evidence>
<feature type="non-terminal residue" evidence="1">
    <location>
        <position position="69"/>
    </location>
</feature>
<keyword evidence="2" id="KW-1185">Reference proteome</keyword>
<dbReference type="RefSeq" id="XP_018285916.1">
    <property type="nucleotide sequence ID" value="XM_018427713.1"/>
</dbReference>
<feature type="non-terminal residue" evidence="1">
    <location>
        <position position="1"/>
    </location>
</feature>
<reference evidence="2" key="1">
    <citation type="submission" date="2015-06" db="EMBL/GenBank/DDBJ databases">
        <title>Expansion of signal transduction pathways in fungi by whole-genome duplication.</title>
        <authorList>
            <consortium name="DOE Joint Genome Institute"/>
            <person name="Corrochano L.M."/>
            <person name="Kuo A."/>
            <person name="Marcet-Houben M."/>
            <person name="Polaino S."/>
            <person name="Salamov A."/>
            <person name="Villalobos J.M."/>
            <person name="Alvarez M.I."/>
            <person name="Avalos J."/>
            <person name="Benito E.P."/>
            <person name="Benoit I."/>
            <person name="Burger G."/>
            <person name="Camino L.P."/>
            <person name="Canovas D."/>
            <person name="Cerda-Olmedo E."/>
            <person name="Cheng J.-F."/>
            <person name="Dominguez A."/>
            <person name="Elias M."/>
            <person name="Eslava A.P."/>
            <person name="Glaser F."/>
            <person name="Grimwood J."/>
            <person name="Gutierrez G."/>
            <person name="Heitman J."/>
            <person name="Henrissat B."/>
            <person name="Iturriaga E.A."/>
            <person name="Lang B.F."/>
            <person name="Lavin J.L."/>
            <person name="Lee S."/>
            <person name="Li W."/>
            <person name="Lindquist E."/>
            <person name="Lopez-Garcia S."/>
            <person name="Luque E.M."/>
            <person name="Marcos A.T."/>
            <person name="Martin J."/>
            <person name="McCluskey K."/>
            <person name="Medina H.R."/>
            <person name="Miralles-Duran A."/>
            <person name="Miyazaki A."/>
            <person name="Munoz-Torres E."/>
            <person name="Oguiza J.A."/>
            <person name="Ohm R."/>
            <person name="Olmedo M."/>
            <person name="Orejas M."/>
            <person name="Ortiz-Castellanos L."/>
            <person name="Pisabarro A.G."/>
            <person name="Rodriguez-Romero J."/>
            <person name="Ruiz-Herrera J."/>
            <person name="Ruiz-Vazquez R."/>
            <person name="Sanz C."/>
            <person name="Schackwitz W."/>
            <person name="Schmutz J."/>
            <person name="Shahriari M."/>
            <person name="Shelest E."/>
            <person name="Silva-Franco F."/>
            <person name="Soanes D."/>
            <person name="Syed K."/>
            <person name="Tagua V.G."/>
            <person name="Talbot N.J."/>
            <person name="Thon M."/>
            <person name="De vries R.P."/>
            <person name="Wiebenga A."/>
            <person name="Yadav J.S."/>
            <person name="Braun E.L."/>
            <person name="Baker S."/>
            <person name="Garre V."/>
            <person name="Horwitz B."/>
            <person name="Torres-Martinez S."/>
            <person name="Idnurm A."/>
            <person name="Herrera-Estrella A."/>
            <person name="Gabaldon T."/>
            <person name="Grigoriev I.V."/>
        </authorList>
    </citation>
    <scope>NUCLEOTIDE SEQUENCE [LARGE SCALE GENOMIC DNA]</scope>
    <source>
        <strain evidence="2">NRRL 1555(-)</strain>
    </source>
</reference>
<dbReference type="VEuPathDB" id="FungiDB:PHYBLDRAFT_102335"/>
<accession>A0A167KE22</accession>
<sequence length="69" mass="7971">TKLVMEQARQDGSSGIGLLLDQEKAYDRVRPEYLRQVLQHFDFHPSLVTRISQLFFSTQIQINVNGHLS</sequence>
<dbReference type="EMBL" id="KV440997">
    <property type="protein sequence ID" value="OAD67876.1"/>
    <property type="molecule type" value="Genomic_DNA"/>
</dbReference>
<dbReference type="Proteomes" id="UP000077315">
    <property type="component" value="Unassembled WGS sequence"/>
</dbReference>
<evidence type="ECO:0000313" key="1">
    <source>
        <dbReference type="EMBL" id="OAD67876.1"/>
    </source>
</evidence>
<protein>
    <recommendedName>
        <fullName evidence="3">Reverse transcriptase domain-containing protein</fullName>
    </recommendedName>
</protein>
<proteinExistence type="predicted"/>
<gene>
    <name evidence="1" type="ORF">PHYBLDRAFT_102335</name>
</gene>
<evidence type="ECO:0008006" key="3">
    <source>
        <dbReference type="Google" id="ProtNLM"/>
    </source>
</evidence>
<dbReference type="AlphaFoldDB" id="A0A167KE22"/>
<organism evidence="1 2">
    <name type="scientific">Phycomyces blakesleeanus (strain ATCC 8743b / DSM 1359 / FGSC 10004 / NBRC 33097 / NRRL 1555)</name>
    <dbReference type="NCBI Taxonomy" id="763407"/>
    <lineage>
        <taxon>Eukaryota</taxon>
        <taxon>Fungi</taxon>
        <taxon>Fungi incertae sedis</taxon>
        <taxon>Mucoromycota</taxon>
        <taxon>Mucoromycotina</taxon>
        <taxon>Mucoromycetes</taxon>
        <taxon>Mucorales</taxon>
        <taxon>Phycomycetaceae</taxon>
        <taxon>Phycomyces</taxon>
    </lineage>
</organism>
<dbReference type="GeneID" id="28988619"/>
<dbReference type="OrthoDB" id="2282358at2759"/>